<dbReference type="EMBL" id="JAUSZI010000002">
    <property type="protein sequence ID" value="MDQ1033118.1"/>
    <property type="molecule type" value="Genomic_DNA"/>
</dbReference>
<protein>
    <submittedName>
        <fullName evidence="3">Acetyl esterase/lipase</fullName>
    </submittedName>
</protein>
<evidence type="ECO:0000313" key="3">
    <source>
        <dbReference type="EMBL" id="MDQ1033118.1"/>
    </source>
</evidence>
<evidence type="ECO:0000259" key="2">
    <source>
        <dbReference type="Pfam" id="PF07859"/>
    </source>
</evidence>
<dbReference type="InterPro" id="IPR013094">
    <property type="entry name" value="AB_hydrolase_3"/>
</dbReference>
<dbReference type="Proteomes" id="UP001230328">
    <property type="component" value="Unassembled WGS sequence"/>
</dbReference>
<keyword evidence="4" id="KW-1185">Reference proteome</keyword>
<dbReference type="InterPro" id="IPR029058">
    <property type="entry name" value="AB_hydrolase_fold"/>
</dbReference>
<accession>A0ABU0TBC9</accession>
<dbReference type="InterPro" id="IPR050300">
    <property type="entry name" value="GDXG_lipolytic_enzyme"/>
</dbReference>
<sequence>MDGCIEIMLPATLFCATFMWSATEVVDGTANTESAMSASTDTRTQARPPYDPELGALLDASPLPTTITAEMIDTLRAVPFTAPIEEILATRALDHQVRTVPVEGGEVTASVFTPRHGAATKAGIYFLHGGGMIIGDRYTGIVNILDWALEHDAVVVSLDYRLAPEHPDPTPVEDAYAGFVWTADRAAELGIDPERILLAGTSAGGGLAAGVSLLARDRQGPVAMAQLLMSPMLDDRDRSVSSSQYSGTGSWSRESNVTGWTALLGERRTTDAVSAYAAPARATDLSGLPPAFIDVGSAEVFRDEDVAYASRLWAAGVQAELHVWAGGFHIFDGAAPAAALSTAALAARSAWVRRTLGA</sequence>
<evidence type="ECO:0000313" key="4">
    <source>
        <dbReference type="Proteomes" id="UP001230328"/>
    </source>
</evidence>
<dbReference type="Pfam" id="PF07859">
    <property type="entry name" value="Abhydrolase_3"/>
    <property type="match status" value="1"/>
</dbReference>
<proteinExistence type="predicted"/>
<dbReference type="SUPFAM" id="SSF53474">
    <property type="entry name" value="alpha/beta-Hydrolases"/>
    <property type="match status" value="1"/>
</dbReference>
<comment type="caution">
    <text evidence="3">The sequence shown here is derived from an EMBL/GenBank/DDBJ whole genome shotgun (WGS) entry which is preliminary data.</text>
</comment>
<name>A0ABU0TBC9_9ACTN</name>
<dbReference type="Gene3D" id="3.40.50.1820">
    <property type="entry name" value="alpha/beta hydrolase"/>
    <property type="match status" value="1"/>
</dbReference>
<gene>
    <name evidence="3" type="ORF">QF035_010700</name>
</gene>
<keyword evidence="1" id="KW-0378">Hydrolase</keyword>
<evidence type="ECO:0000256" key="1">
    <source>
        <dbReference type="ARBA" id="ARBA00022801"/>
    </source>
</evidence>
<dbReference type="PANTHER" id="PTHR48081:SF8">
    <property type="entry name" value="ALPHA_BETA HYDROLASE FOLD-3 DOMAIN-CONTAINING PROTEIN-RELATED"/>
    <property type="match status" value="1"/>
</dbReference>
<reference evidence="3 4" key="1">
    <citation type="submission" date="2023-07" db="EMBL/GenBank/DDBJ databases">
        <title>Comparative genomics of wheat-associated soil bacteria to identify genetic determinants of phenazine resistance.</title>
        <authorList>
            <person name="Mouncey N."/>
        </authorList>
    </citation>
    <scope>NUCLEOTIDE SEQUENCE [LARGE SCALE GENOMIC DNA]</scope>
    <source>
        <strain evidence="3 4">V2I4</strain>
    </source>
</reference>
<feature type="domain" description="Alpha/beta hydrolase fold-3" evidence="2">
    <location>
        <begin position="125"/>
        <end position="331"/>
    </location>
</feature>
<organism evidence="3 4">
    <name type="scientific">Streptomyces umbrinus</name>
    <dbReference type="NCBI Taxonomy" id="67370"/>
    <lineage>
        <taxon>Bacteria</taxon>
        <taxon>Bacillati</taxon>
        <taxon>Actinomycetota</taxon>
        <taxon>Actinomycetes</taxon>
        <taxon>Kitasatosporales</taxon>
        <taxon>Streptomycetaceae</taxon>
        <taxon>Streptomyces</taxon>
        <taxon>Streptomyces phaeochromogenes group</taxon>
    </lineage>
</organism>
<dbReference type="PANTHER" id="PTHR48081">
    <property type="entry name" value="AB HYDROLASE SUPERFAMILY PROTEIN C4A8.06C"/>
    <property type="match status" value="1"/>
</dbReference>